<reference evidence="2 3" key="1">
    <citation type="submission" date="2013-02" db="EMBL/GenBank/DDBJ databases">
        <title>Draft Genome Sequence of Streptomyces afghaniensis, Which Produces Compounds of the Julimycin B-Complex.</title>
        <authorList>
            <person name="Gruening B.A."/>
            <person name="Praeg A."/>
            <person name="Erxleben A."/>
            <person name="Guenther S."/>
            <person name="Fiedler H.-P."/>
            <person name="Goodfellow M."/>
            <person name="Mueller M."/>
        </authorList>
    </citation>
    <scope>NUCLEOTIDE SEQUENCE [LARGE SCALE GENOMIC DNA]</scope>
    <source>
        <strain evidence="2 3">772</strain>
    </source>
</reference>
<accession>S4MQI8</accession>
<organism evidence="2 3">
    <name type="scientific">Streptomyces afghaniensis 772</name>
    <dbReference type="NCBI Taxonomy" id="1283301"/>
    <lineage>
        <taxon>Bacteria</taxon>
        <taxon>Bacillati</taxon>
        <taxon>Actinomycetota</taxon>
        <taxon>Actinomycetes</taxon>
        <taxon>Kitasatosporales</taxon>
        <taxon>Streptomycetaceae</taxon>
        <taxon>Streptomyces</taxon>
    </lineage>
</organism>
<feature type="compositionally biased region" description="Basic residues" evidence="1">
    <location>
        <begin position="45"/>
        <end position="65"/>
    </location>
</feature>
<keyword evidence="3" id="KW-1185">Reference proteome</keyword>
<evidence type="ECO:0000313" key="2">
    <source>
        <dbReference type="EMBL" id="EPJ38961.1"/>
    </source>
</evidence>
<evidence type="ECO:0000313" key="3">
    <source>
        <dbReference type="Proteomes" id="UP000015001"/>
    </source>
</evidence>
<proteinExistence type="predicted"/>
<comment type="caution">
    <text evidence="2">The sequence shown here is derived from an EMBL/GenBank/DDBJ whole genome shotgun (WGS) entry which is preliminary data.</text>
</comment>
<protein>
    <submittedName>
        <fullName evidence="2">Uncharacterized protein</fullName>
    </submittedName>
</protein>
<dbReference type="AlphaFoldDB" id="S4MQI8"/>
<gene>
    <name evidence="2" type="ORF">STAFG_3941</name>
</gene>
<evidence type="ECO:0000256" key="1">
    <source>
        <dbReference type="SAM" id="MobiDB-lite"/>
    </source>
</evidence>
<feature type="region of interest" description="Disordered" evidence="1">
    <location>
        <begin position="117"/>
        <end position="138"/>
    </location>
</feature>
<feature type="compositionally biased region" description="Basic residues" evidence="1">
    <location>
        <begin position="23"/>
        <end position="33"/>
    </location>
</feature>
<sequence length="138" mass="15746">MSEPPHAGRRLGPRRTQPGQKRGPVRHRRHPGRPGRPGWDGEPVRRRRGHLRRPRRTRHRVRMRTPRLLRPVAVHRLCPLTSRCVHHQRANLTPSPGEFTAYTAGSWAAAPRDRHVHPGQAALPTTPTWSMPTPLPPP</sequence>
<dbReference type="HOGENOM" id="CLU_1854005_0_0_11"/>
<dbReference type="PATRIC" id="fig|1283301.3.peg.3910"/>
<name>S4MQI8_9ACTN</name>
<feature type="region of interest" description="Disordered" evidence="1">
    <location>
        <begin position="1"/>
        <end position="65"/>
    </location>
</feature>
<dbReference type="Proteomes" id="UP000015001">
    <property type="component" value="Unassembled WGS sequence"/>
</dbReference>
<dbReference type="EMBL" id="AOPY01001437">
    <property type="protein sequence ID" value="EPJ38961.1"/>
    <property type="molecule type" value="Genomic_DNA"/>
</dbReference>